<accession>A0A6N2V762</accession>
<dbReference type="SUPFAM" id="SSF51695">
    <property type="entry name" value="PLC-like phosphodiesterases"/>
    <property type="match status" value="1"/>
</dbReference>
<dbReference type="GO" id="GO:0006629">
    <property type="term" value="P:lipid metabolic process"/>
    <property type="evidence" value="ECO:0007669"/>
    <property type="project" value="InterPro"/>
</dbReference>
<name>A0A6N2V762_9FIRM</name>
<protein>
    <submittedName>
        <fullName evidence="1">Glycerophosphoryl diester phosphodiesterase family protein</fullName>
    </submittedName>
</protein>
<dbReference type="Gene3D" id="3.20.20.190">
    <property type="entry name" value="Phosphatidylinositol (PI) phosphodiesterase"/>
    <property type="match status" value="1"/>
</dbReference>
<organism evidence="1">
    <name type="scientific">Anaerostipes caccae</name>
    <dbReference type="NCBI Taxonomy" id="105841"/>
    <lineage>
        <taxon>Bacteria</taxon>
        <taxon>Bacillati</taxon>
        <taxon>Bacillota</taxon>
        <taxon>Clostridia</taxon>
        <taxon>Lachnospirales</taxon>
        <taxon>Lachnospiraceae</taxon>
        <taxon>Anaerostipes</taxon>
    </lineage>
</organism>
<dbReference type="CDD" id="cd08583">
    <property type="entry name" value="PI-PLCc_GDPD_SF_unchar1"/>
    <property type="match status" value="1"/>
</dbReference>
<reference evidence="1" key="1">
    <citation type="submission" date="2019-11" db="EMBL/GenBank/DDBJ databases">
        <authorList>
            <person name="Feng L."/>
        </authorList>
    </citation>
    <scope>NUCLEOTIDE SEQUENCE</scope>
    <source>
        <strain evidence="1">AcaccaeLFYP115</strain>
    </source>
</reference>
<proteinExistence type="predicted"/>
<dbReference type="EMBL" id="CACRSQ010000007">
    <property type="protein sequence ID" value="VYT22796.1"/>
    <property type="molecule type" value="Genomic_DNA"/>
</dbReference>
<dbReference type="PANTHER" id="PTHR46211">
    <property type="entry name" value="GLYCEROPHOSPHORYL DIESTER PHOSPHODIESTERASE"/>
    <property type="match status" value="1"/>
</dbReference>
<dbReference type="InterPro" id="IPR030395">
    <property type="entry name" value="GP_PDE_dom"/>
</dbReference>
<dbReference type="InterPro" id="IPR017946">
    <property type="entry name" value="PLC-like_Pdiesterase_TIM-brl"/>
</dbReference>
<dbReference type="AlphaFoldDB" id="A0A6N2V762"/>
<evidence type="ECO:0000313" key="1">
    <source>
        <dbReference type="EMBL" id="VYT22796.1"/>
    </source>
</evidence>
<dbReference type="PANTHER" id="PTHR46211:SF1">
    <property type="entry name" value="GLYCEROPHOSPHODIESTER PHOSPHODIESTERASE, CYTOPLASMIC"/>
    <property type="match status" value="1"/>
</dbReference>
<dbReference type="PROSITE" id="PS51704">
    <property type="entry name" value="GP_PDE"/>
    <property type="match status" value="1"/>
</dbReference>
<dbReference type="Pfam" id="PF03009">
    <property type="entry name" value="GDPD"/>
    <property type="match status" value="1"/>
</dbReference>
<gene>
    <name evidence="1" type="ORF">ACLFYP115_02150</name>
</gene>
<dbReference type="GO" id="GO:0008081">
    <property type="term" value="F:phosphoric diester hydrolase activity"/>
    <property type="evidence" value="ECO:0007669"/>
    <property type="project" value="InterPro"/>
</dbReference>
<dbReference type="RefSeq" id="WP_006567891.1">
    <property type="nucleotide sequence ID" value="NZ_BAABZP010000001.1"/>
</dbReference>
<sequence length="348" mass="40110">MLNNKKIKTKSIKNAVKKAKHQPKYIRAVFERVTLRLAFLALLGSILFSGFRFYQGRQQNVNAANEVKQQSDHKKASAQTKKESKQWYDYRAVAHALGEIDGKEYTNSKDAFLNSYQNGFRVFEADLMQTTDHVMVARHYWGKDLSDPKSKGGKPVSYAKFKNIKLYGKYTSVSLKELFELMDKYPDTYIITDTKDSDAAAAKNDFSVIVKTAKEMKKEYLLDRLIVQIYNQPMYHAIKQVHPFRHFLYTTYQQTDVAFSKMIRFCTSNGIEAVTVPVSSVNDYRMKLLSDAGLYSFTHTVNSVYEAKEYMKLGVYGVYTDFLTNAEVEKCSFSLKTKDFFDKLQNGK</sequence>